<name>A0A392V9P3_9FABA</name>
<dbReference type="AlphaFoldDB" id="A0A392V9P3"/>
<proteinExistence type="predicted"/>
<dbReference type="EMBL" id="LXQA011060807">
    <property type="protein sequence ID" value="MCI83170.1"/>
    <property type="molecule type" value="Genomic_DNA"/>
</dbReference>
<dbReference type="Proteomes" id="UP000265520">
    <property type="component" value="Unassembled WGS sequence"/>
</dbReference>
<evidence type="ECO:0000313" key="2">
    <source>
        <dbReference type="Proteomes" id="UP000265520"/>
    </source>
</evidence>
<comment type="caution">
    <text evidence="1">The sequence shown here is derived from an EMBL/GenBank/DDBJ whole genome shotgun (WGS) entry which is preliminary data.</text>
</comment>
<accession>A0A392V9P3</accession>
<protein>
    <submittedName>
        <fullName evidence="1">Uncharacterized protein</fullName>
    </submittedName>
</protein>
<organism evidence="1 2">
    <name type="scientific">Trifolium medium</name>
    <dbReference type="NCBI Taxonomy" id="97028"/>
    <lineage>
        <taxon>Eukaryota</taxon>
        <taxon>Viridiplantae</taxon>
        <taxon>Streptophyta</taxon>
        <taxon>Embryophyta</taxon>
        <taxon>Tracheophyta</taxon>
        <taxon>Spermatophyta</taxon>
        <taxon>Magnoliopsida</taxon>
        <taxon>eudicotyledons</taxon>
        <taxon>Gunneridae</taxon>
        <taxon>Pentapetalae</taxon>
        <taxon>rosids</taxon>
        <taxon>fabids</taxon>
        <taxon>Fabales</taxon>
        <taxon>Fabaceae</taxon>
        <taxon>Papilionoideae</taxon>
        <taxon>50 kb inversion clade</taxon>
        <taxon>NPAAA clade</taxon>
        <taxon>Hologalegina</taxon>
        <taxon>IRL clade</taxon>
        <taxon>Trifolieae</taxon>
        <taxon>Trifolium</taxon>
    </lineage>
</organism>
<sequence>MFSAPYTASRQVPHCSRHLYCQVGRRMFSTRGR</sequence>
<keyword evidence="2" id="KW-1185">Reference proteome</keyword>
<reference evidence="1 2" key="1">
    <citation type="journal article" date="2018" name="Front. Plant Sci.">
        <title>Red Clover (Trifolium pratense) and Zigzag Clover (T. medium) - A Picture of Genomic Similarities and Differences.</title>
        <authorList>
            <person name="Dluhosova J."/>
            <person name="Istvanek J."/>
            <person name="Nedelnik J."/>
            <person name="Repkova J."/>
        </authorList>
    </citation>
    <scope>NUCLEOTIDE SEQUENCE [LARGE SCALE GENOMIC DNA]</scope>
    <source>
        <strain evidence="2">cv. 10/8</strain>
        <tissue evidence="1">Leaf</tissue>
    </source>
</reference>
<feature type="non-terminal residue" evidence="1">
    <location>
        <position position="33"/>
    </location>
</feature>
<evidence type="ECO:0000313" key="1">
    <source>
        <dbReference type="EMBL" id="MCI83170.1"/>
    </source>
</evidence>